<keyword evidence="1" id="KW-0175">Coiled coil</keyword>
<dbReference type="RefSeq" id="WP_008202200.1">
    <property type="nucleotide sequence ID" value="NZ_CM001023.1"/>
</dbReference>
<dbReference type="HOGENOM" id="CLU_091694_1_0_10"/>
<organism evidence="3 4">
    <name type="scientific">Algoriphagus machipongonensis</name>
    <dbReference type="NCBI Taxonomy" id="388413"/>
    <lineage>
        <taxon>Bacteria</taxon>
        <taxon>Pseudomonadati</taxon>
        <taxon>Bacteroidota</taxon>
        <taxon>Cytophagia</taxon>
        <taxon>Cytophagales</taxon>
        <taxon>Cyclobacteriaceae</taxon>
        <taxon>Algoriphagus</taxon>
    </lineage>
</organism>
<dbReference type="AlphaFoldDB" id="A3I2J0"/>
<dbReference type="Proteomes" id="UP000003919">
    <property type="component" value="Unassembled WGS sequence"/>
</dbReference>
<dbReference type="EMBL" id="AAXU02000001">
    <property type="protein sequence ID" value="EAZ79294.1"/>
    <property type="molecule type" value="Genomic_DNA"/>
</dbReference>
<evidence type="ECO:0000256" key="1">
    <source>
        <dbReference type="SAM" id="Coils"/>
    </source>
</evidence>
<feature type="transmembrane region" description="Helical" evidence="2">
    <location>
        <begin position="21"/>
        <end position="42"/>
    </location>
</feature>
<dbReference type="STRING" id="388413.ALPR1_16638"/>
<accession>A3I2J0</accession>
<sequence>MIKFFRKIRQNLLSEGKTGKYLKYAIGEIILVVIGILMAVQINNWNENRKNNIIKQSLLENLIVDLKKDIENLEALNNVNTNAEKEGFYLASFLDNTLNEVDTLRLANSIIFCGYIPNKSIISSTYNDLINSNNIHLFNDVKLKRLLDDYYVPNLWSERMNARILKTVWYDYRDEMSKFHSPKLYQDFYEIQKYIDAYNASKYDVQWYKIQHNEYLKTQVGMIGAYRILIRQDFEAYIQKAKVITNYLENLK</sequence>
<proteinExistence type="predicted"/>
<dbReference type="OrthoDB" id="828241at2"/>
<keyword evidence="2" id="KW-0472">Membrane</keyword>
<reference evidence="3 4" key="1">
    <citation type="journal article" date="2011" name="J. Bacteriol.">
        <title>Complete genome sequence of Algoriphagus sp. PR1, bacterial prey of a colony-forming choanoflagellate.</title>
        <authorList>
            <person name="Alegado R.A."/>
            <person name="Ferriera S."/>
            <person name="Nusbaum C."/>
            <person name="Young S.K."/>
            <person name="Zeng Q."/>
            <person name="Imamovic A."/>
            <person name="Fairclough S.R."/>
            <person name="King N."/>
        </authorList>
    </citation>
    <scope>NUCLEOTIDE SEQUENCE [LARGE SCALE GENOMIC DNA]</scope>
    <source>
        <strain evidence="3 4">PR1</strain>
    </source>
</reference>
<keyword evidence="2" id="KW-1133">Transmembrane helix</keyword>
<feature type="coiled-coil region" evidence="1">
    <location>
        <begin position="56"/>
        <end position="86"/>
    </location>
</feature>
<dbReference type="InterPro" id="IPR045749">
    <property type="entry name" value="DUF6090"/>
</dbReference>
<name>A3I2J0_9BACT</name>
<comment type="caution">
    <text evidence="3">The sequence shown here is derived from an EMBL/GenBank/DDBJ whole genome shotgun (WGS) entry which is preliminary data.</text>
</comment>
<dbReference type="Pfam" id="PF19578">
    <property type="entry name" value="DUF6090"/>
    <property type="match status" value="1"/>
</dbReference>
<keyword evidence="2" id="KW-0812">Transmembrane</keyword>
<evidence type="ECO:0000313" key="3">
    <source>
        <dbReference type="EMBL" id="EAZ79294.1"/>
    </source>
</evidence>
<dbReference type="eggNOG" id="ENOG5032YA3">
    <property type="taxonomic scope" value="Bacteria"/>
</dbReference>
<keyword evidence="4" id="KW-1185">Reference proteome</keyword>
<protein>
    <submittedName>
        <fullName evidence="3">Uncharacterized protein</fullName>
    </submittedName>
</protein>
<gene>
    <name evidence="3" type="ORF">ALPR1_16638</name>
</gene>
<evidence type="ECO:0000256" key="2">
    <source>
        <dbReference type="SAM" id="Phobius"/>
    </source>
</evidence>
<evidence type="ECO:0000313" key="4">
    <source>
        <dbReference type="Proteomes" id="UP000003919"/>
    </source>
</evidence>